<evidence type="ECO:0000256" key="8">
    <source>
        <dbReference type="ARBA" id="ARBA00023211"/>
    </source>
</evidence>
<dbReference type="InterPro" id="IPR007722">
    <property type="entry name" value="DCP2_BoxA"/>
</dbReference>
<dbReference type="InterPro" id="IPR020084">
    <property type="entry name" value="NUDIX_hydrolase_CS"/>
</dbReference>
<feature type="domain" description="Nudix hydrolase" evidence="10">
    <location>
        <begin position="119"/>
        <end position="248"/>
    </location>
</feature>
<evidence type="ECO:0000313" key="12">
    <source>
        <dbReference type="Proteomes" id="UP001215280"/>
    </source>
</evidence>
<dbReference type="Proteomes" id="UP001215280">
    <property type="component" value="Unassembled WGS sequence"/>
</dbReference>
<name>A0AAD7KFV2_9AGAR</name>
<comment type="similarity">
    <text evidence="3">Belongs to the Nudix hydrolase family. DCP2 subfamily.</text>
</comment>
<feature type="compositionally biased region" description="Basic residues" evidence="9">
    <location>
        <begin position="262"/>
        <end position="273"/>
    </location>
</feature>
<feature type="region of interest" description="Disordered" evidence="9">
    <location>
        <begin position="1"/>
        <end position="24"/>
    </location>
</feature>
<evidence type="ECO:0000256" key="4">
    <source>
        <dbReference type="ARBA" id="ARBA00022490"/>
    </source>
</evidence>
<sequence>MSSSNSSSPEISSSSAINTTEPQSSFSYKHATHDEVLEDLSSRFILNLPDEELASLERICFQVEQAHWFYEDFIREENPKFPSLPLKKFSAMLFHACPLLHQWSHDHEQAFNTFMQYKTRVPVCGAIMLNDTWEKCVLVKGWKSSSGWGFPKGKINEDEPAHCCAIREVLEETGYNLASQINKNDVIEMSIREQKISLYIVPGVSEDYPFKTKTRKEISKIEWFKLTDLPTWKRNKAAPGKFYLISPFIGALKAFINERKPRAQPRKGPKLKKPIQNGASHTRKDPPPHVPYHDATQESSSQSSSVDNGDPHTPSPQYSTAAPSHVVHDGFAQSAIDSESLDPHFARLLSSLSLSAVAAANGKEAEQPPLSIKTTVPEPSTPLPVTASSSGSQQPPASDWSSSAPATVPEEPSQDPVPPVITEDKPIQPLSLQPHSLQPRTSFQSPSPLILSPRTNGAEQRSAAGSDAPASATSSTQSVASLRALGSRRTSSTADISPYLARSSEVPGSAKRLKQLALLESVADESARMLLSHRSPVPAPANACARPAMHNNVPHYPLPPASVPPPPYDPTQVLYSSGQHEHPHQPPPPPGFNNGLHPVQDPFQVRPWTSQAFHRGPMHPAGPSSMSMTQGQLLGLMNGPRGTPMPAPPPPQHGYGGPAMHGAPRGYFPPALAPYRAGPPAAPLRGGFGVPPPLSAPAMSPGFPANPALLSILNGSRT</sequence>
<dbReference type="GO" id="GO:0003723">
    <property type="term" value="F:RNA binding"/>
    <property type="evidence" value="ECO:0007669"/>
    <property type="project" value="UniProtKB-KW"/>
</dbReference>
<dbReference type="Gene3D" id="3.90.79.10">
    <property type="entry name" value="Nucleoside Triphosphate Pyrophosphohydrolase"/>
    <property type="match status" value="1"/>
</dbReference>
<feature type="region of interest" description="Disordered" evidence="9">
    <location>
        <begin position="576"/>
        <end position="599"/>
    </location>
</feature>
<evidence type="ECO:0000259" key="10">
    <source>
        <dbReference type="PROSITE" id="PS51462"/>
    </source>
</evidence>
<keyword evidence="4" id="KW-0963">Cytoplasm</keyword>
<dbReference type="FunFam" id="1.10.10.1050:FF:000003">
    <property type="entry name" value="Decapping enzyme Dcp2, putative"/>
    <property type="match status" value="1"/>
</dbReference>
<dbReference type="PROSITE" id="PS51462">
    <property type="entry name" value="NUDIX"/>
    <property type="match status" value="1"/>
</dbReference>
<dbReference type="GO" id="GO:0140933">
    <property type="term" value="F:5'-(N(7)-methylguanosine 5'-triphospho)-[mRNA] hydrolase activity"/>
    <property type="evidence" value="ECO:0007669"/>
    <property type="project" value="InterPro"/>
</dbReference>
<dbReference type="CDD" id="cd03672">
    <property type="entry name" value="NUDIX_Dcp2p_Nudt20"/>
    <property type="match status" value="1"/>
</dbReference>
<feature type="region of interest" description="Disordered" evidence="9">
    <location>
        <begin position="260"/>
        <end position="322"/>
    </location>
</feature>
<dbReference type="GO" id="GO:0000290">
    <property type="term" value="P:deadenylation-dependent decapping of nuclear-transcribed mRNA"/>
    <property type="evidence" value="ECO:0007669"/>
    <property type="project" value="InterPro"/>
</dbReference>
<dbReference type="InterPro" id="IPR044099">
    <property type="entry name" value="Dcp2_NUDIX"/>
</dbReference>
<dbReference type="PANTHER" id="PTHR23114:SF17">
    <property type="entry name" value="M7GPPPN-MRNA HYDROLASE"/>
    <property type="match status" value="1"/>
</dbReference>
<keyword evidence="5" id="KW-0479">Metal-binding</keyword>
<dbReference type="Pfam" id="PF05026">
    <property type="entry name" value="DCP2"/>
    <property type="match status" value="1"/>
</dbReference>
<dbReference type="InterPro" id="IPR015797">
    <property type="entry name" value="NUDIX_hydrolase-like_dom_sf"/>
</dbReference>
<feature type="compositionally biased region" description="Polar residues" evidence="9">
    <location>
        <begin position="430"/>
        <end position="459"/>
    </location>
</feature>
<protein>
    <submittedName>
        <fullName evidence="11">Dcp2, box A domain-containing protein</fullName>
    </submittedName>
</protein>
<organism evidence="11 12">
    <name type="scientific">Mycena maculata</name>
    <dbReference type="NCBI Taxonomy" id="230809"/>
    <lineage>
        <taxon>Eukaryota</taxon>
        <taxon>Fungi</taxon>
        <taxon>Dikarya</taxon>
        <taxon>Basidiomycota</taxon>
        <taxon>Agaricomycotina</taxon>
        <taxon>Agaricomycetes</taxon>
        <taxon>Agaricomycetidae</taxon>
        <taxon>Agaricales</taxon>
        <taxon>Marasmiineae</taxon>
        <taxon>Mycenaceae</taxon>
        <taxon>Mycena</taxon>
    </lineage>
</organism>
<evidence type="ECO:0000256" key="3">
    <source>
        <dbReference type="ARBA" id="ARBA00005279"/>
    </source>
</evidence>
<dbReference type="InterPro" id="IPR036189">
    <property type="entry name" value="DCP2_BoxA_sf"/>
</dbReference>
<evidence type="ECO:0000313" key="11">
    <source>
        <dbReference type="EMBL" id="KAJ7783776.1"/>
    </source>
</evidence>
<reference evidence="11" key="1">
    <citation type="submission" date="2023-03" db="EMBL/GenBank/DDBJ databases">
        <title>Massive genome expansion in bonnet fungi (Mycena s.s.) driven by repeated elements and novel gene families across ecological guilds.</title>
        <authorList>
            <consortium name="Lawrence Berkeley National Laboratory"/>
            <person name="Harder C.B."/>
            <person name="Miyauchi S."/>
            <person name="Viragh M."/>
            <person name="Kuo A."/>
            <person name="Thoen E."/>
            <person name="Andreopoulos B."/>
            <person name="Lu D."/>
            <person name="Skrede I."/>
            <person name="Drula E."/>
            <person name="Henrissat B."/>
            <person name="Morin E."/>
            <person name="Kohler A."/>
            <person name="Barry K."/>
            <person name="LaButti K."/>
            <person name="Morin E."/>
            <person name="Salamov A."/>
            <person name="Lipzen A."/>
            <person name="Mereny Z."/>
            <person name="Hegedus B."/>
            <person name="Baldrian P."/>
            <person name="Stursova M."/>
            <person name="Weitz H."/>
            <person name="Taylor A."/>
            <person name="Grigoriev I.V."/>
            <person name="Nagy L.G."/>
            <person name="Martin F."/>
            <person name="Kauserud H."/>
        </authorList>
    </citation>
    <scope>NUCLEOTIDE SEQUENCE</scope>
    <source>
        <strain evidence="11">CBHHK188m</strain>
    </source>
</reference>
<comment type="caution">
    <text evidence="11">The sequence shown here is derived from an EMBL/GenBank/DDBJ whole genome shotgun (WGS) entry which is preliminary data.</text>
</comment>
<dbReference type="Pfam" id="PF00293">
    <property type="entry name" value="NUDIX"/>
    <property type="match status" value="1"/>
</dbReference>
<feature type="region of interest" description="Disordered" evidence="9">
    <location>
        <begin position="363"/>
        <end position="494"/>
    </location>
</feature>
<keyword evidence="12" id="KW-1185">Reference proteome</keyword>
<feature type="compositionally biased region" description="Low complexity" evidence="9">
    <location>
        <begin position="1"/>
        <end position="15"/>
    </location>
</feature>
<dbReference type="SUPFAM" id="SSF140586">
    <property type="entry name" value="Dcp2 domain-like"/>
    <property type="match status" value="1"/>
</dbReference>
<proteinExistence type="inferred from homology"/>
<dbReference type="GO" id="GO:0000932">
    <property type="term" value="C:P-body"/>
    <property type="evidence" value="ECO:0007669"/>
    <property type="project" value="TreeGrafter"/>
</dbReference>
<dbReference type="SUPFAM" id="SSF55811">
    <property type="entry name" value="Nudix"/>
    <property type="match status" value="1"/>
</dbReference>
<gene>
    <name evidence="11" type="ORF">DFH07DRAFT_789073</name>
</gene>
<dbReference type="PROSITE" id="PS00893">
    <property type="entry name" value="NUDIX_BOX"/>
    <property type="match status" value="1"/>
</dbReference>
<feature type="compositionally biased region" description="Low complexity" evidence="9">
    <location>
        <begin position="462"/>
        <end position="481"/>
    </location>
</feature>
<dbReference type="AlphaFoldDB" id="A0AAD7KFV2"/>
<dbReference type="GO" id="GO:0030145">
    <property type="term" value="F:manganese ion binding"/>
    <property type="evidence" value="ECO:0007669"/>
    <property type="project" value="InterPro"/>
</dbReference>
<dbReference type="PANTHER" id="PTHR23114">
    <property type="entry name" value="M7GPPPN-MRNA HYDROLASE"/>
    <property type="match status" value="1"/>
</dbReference>
<evidence type="ECO:0000256" key="1">
    <source>
        <dbReference type="ARBA" id="ARBA00001936"/>
    </source>
</evidence>
<dbReference type="GO" id="GO:0000184">
    <property type="term" value="P:nuclear-transcribed mRNA catabolic process, nonsense-mediated decay"/>
    <property type="evidence" value="ECO:0007669"/>
    <property type="project" value="InterPro"/>
</dbReference>
<feature type="compositionally biased region" description="Low complexity" evidence="9">
    <location>
        <begin position="387"/>
        <end position="406"/>
    </location>
</feature>
<dbReference type="SMART" id="SM01125">
    <property type="entry name" value="DCP2"/>
    <property type="match status" value="1"/>
</dbReference>
<keyword evidence="6" id="KW-0378">Hydrolase</keyword>
<dbReference type="EMBL" id="JARJLG010000002">
    <property type="protein sequence ID" value="KAJ7783776.1"/>
    <property type="molecule type" value="Genomic_DNA"/>
</dbReference>
<dbReference type="InterPro" id="IPR000086">
    <property type="entry name" value="NUDIX_hydrolase_dom"/>
</dbReference>
<comment type="subcellular location">
    <subcellularLocation>
        <location evidence="2">Cytoplasm</location>
    </subcellularLocation>
</comment>
<evidence type="ECO:0000256" key="9">
    <source>
        <dbReference type="SAM" id="MobiDB-lite"/>
    </source>
</evidence>
<comment type="cofactor">
    <cofactor evidence="1">
        <name>Mn(2+)</name>
        <dbReference type="ChEBI" id="CHEBI:29035"/>
    </cofactor>
</comment>
<accession>A0AAD7KFV2</accession>
<feature type="compositionally biased region" description="Basic and acidic residues" evidence="9">
    <location>
        <begin position="282"/>
        <end position="296"/>
    </location>
</feature>
<keyword evidence="8" id="KW-0464">Manganese</keyword>
<evidence type="ECO:0000256" key="6">
    <source>
        <dbReference type="ARBA" id="ARBA00022801"/>
    </source>
</evidence>
<dbReference type="FunFam" id="3.90.79.10:FF:000003">
    <property type="entry name" value="M7GpppN-mRNA hydrolase isoform 2"/>
    <property type="match status" value="1"/>
</dbReference>
<keyword evidence="7" id="KW-0694">RNA-binding</keyword>
<evidence type="ECO:0000256" key="5">
    <source>
        <dbReference type="ARBA" id="ARBA00022723"/>
    </source>
</evidence>
<evidence type="ECO:0000256" key="7">
    <source>
        <dbReference type="ARBA" id="ARBA00022884"/>
    </source>
</evidence>
<dbReference type="Gene3D" id="1.10.10.1050">
    <property type="entry name" value="Dcp2, box A domain"/>
    <property type="match status" value="1"/>
</dbReference>
<evidence type="ECO:0000256" key="2">
    <source>
        <dbReference type="ARBA" id="ARBA00004496"/>
    </source>
</evidence>